<reference evidence="7" key="4">
    <citation type="submission" date="2020-11" db="EMBL/GenBank/DDBJ databases">
        <title>Enhanced detection system for hospital associated transmission using whole genome sequencing surveillance.</title>
        <authorList>
            <person name="Harrison L.H."/>
            <person name="Van Tyne D."/>
            <person name="Marsh J.W."/>
            <person name="Griffith M.P."/>
            <person name="Snyder D.J."/>
            <person name="Cooper V.S."/>
            <person name="Mustapha M."/>
        </authorList>
    </citation>
    <scope>NUCLEOTIDE SEQUENCE</scope>
    <source>
        <strain evidence="7">CB00014</strain>
    </source>
</reference>
<dbReference type="InterPro" id="IPR035919">
    <property type="entry name" value="EAL_sf"/>
</dbReference>
<sequence>MIVSLDNFYHSHLYFVPARTEKEKLVGLEIVANFVTEDGNVRMPTELVMPRLSAEEQRCLFEEKLALLETCQHFFIQHKLIAWINLTPAVVASLLSDGEFVSHVRRFPFLELMINENYPELSLGKENQILAELAGRFPLILANFGAGDTSIKAIFDGLFKRVALDKNFVQQRSASLSFEPFMQAIISQISPCCDSIMIAGIDTEEMLARISSMGFSALQGCLWPAVPASQVTTLVQG</sequence>
<dbReference type="PANTHER" id="PTHR33121:SF69">
    <property type="entry name" value="ANTI-FLHC(2)FLHD(4) FACTOR YDIV-RELATED"/>
    <property type="match status" value="1"/>
</dbReference>
<dbReference type="GeneID" id="45135759"/>
<dbReference type="InterPro" id="IPR050706">
    <property type="entry name" value="Cyclic-di-GMP_PDE-like"/>
</dbReference>
<keyword evidence="3" id="KW-0805">Transcription regulation</keyword>
<dbReference type="Proteomes" id="UP000807555">
    <property type="component" value="Unassembled WGS sequence"/>
</dbReference>
<evidence type="ECO:0000256" key="3">
    <source>
        <dbReference type="ARBA" id="ARBA00023015"/>
    </source>
</evidence>
<dbReference type="PATRIC" id="fig|545.12.peg.1725"/>
<proteinExistence type="inferred from homology"/>
<dbReference type="EMBL" id="LK931336">
    <property type="protein sequence ID" value="CDZ83594.1"/>
    <property type="molecule type" value="Genomic_DNA"/>
</dbReference>
<dbReference type="Proteomes" id="UP000282299">
    <property type="component" value="Unassembled WGS sequence"/>
</dbReference>
<keyword evidence="4" id="KW-0804">Transcription</keyword>
<evidence type="ECO:0000256" key="1">
    <source>
        <dbReference type="ARBA" id="ARBA00010927"/>
    </source>
</evidence>
<evidence type="ECO:0000313" key="8">
    <source>
        <dbReference type="EMBL" id="RSC18492.1"/>
    </source>
</evidence>
<evidence type="ECO:0000256" key="4">
    <source>
        <dbReference type="ARBA" id="ARBA00023163"/>
    </source>
</evidence>
<dbReference type="Pfam" id="PF00563">
    <property type="entry name" value="EAL"/>
    <property type="match status" value="1"/>
</dbReference>
<evidence type="ECO:0000313" key="9">
    <source>
        <dbReference type="Proteomes" id="UP000282299"/>
    </source>
</evidence>
<evidence type="ECO:0000259" key="5">
    <source>
        <dbReference type="Pfam" id="PF00563"/>
    </source>
</evidence>
<feature type="domain" description="EAL" evidence="5">
    <location>
        <begin position="12"/>
        <end position="222"/>
    </location>
</feature>
<accession>A0A078LHQ1</accession>
<reference evidence="6" key="1">
    <citation type="submission" date="2014-06" db="EMBL/GenBank/DDBJ databases">
        <authorList>
            <person name="Urmite Genomes Urmite Genomes"/>
        </authorList>
    </citation>
    <scope>NUCLEOTIDE SEQUENCE</scope>
</reference>
<dbReference type="Gene3D" id="3.20.20.450">
    <property type="entry name" value="EAL domain"/>
    <property type="match status" value="1"/>
</dbReference>
<dbReference type="RefSeq" id="WP_012132600.1">
    <property type="nucleotide sequence ID" value="NZ_ABTEQQ020000001.1"/>
</dbReference>
<dbReference type="GO" id="GO:0071111">
    <property type="term" value="F:cyclic-guanylate-specific phosphodiesterase activity"/>
    <property type="evidence" value="ECO:0007669"/>
    <property type="project" value="InterPro"/>
</dbReference>
<protein>
    <submittedName>
        <fullName evidence="6">Anti-FlhC(2)FlhD(4) factor YdiV</fullName>
    </submittedName>
    <submittedName>
        <fullName evidence="7">EAL domain-containing protein</fullName>
    </submittedName>
</protein>
<dbReference type="AlphaFoldDB" id="A0A078LHQ1"/>
<reference evidence="8" key="3">
    <citation type="submission" date="2018-10" db="EMBL/GenBank/DDBJ databases">
        <title>FDA dAtabase for Regulatory Grade micrObial Sequences (FDA-ARGOS): Supporting development and validation of Infectious Disease Dx tests.</title>
        <authorList>
            <person name="Campos J."/>
            <person name="Goldberg B."/>
            <person name="Tallon L.J."/>
            <person name="Sadzewicz L."/>
            <person name="Zhao X."/>
            <person name="Vavikolanu K."/>
            <person name="Mehta A."/>
            <person name="Aluvathingal J."/>
            <person name="Nadendla S."/>
            <person name="Geyer C."/>
            <person name="Nandy P."/>
            <person name="Yan Y."/>
            <person name="Sichtig H."/>
        </authorList>
    </citation>
    <scope>NUCLEOTIDE SEQUENCE</scope>
    <source>
        <strain evidence="8">FDAARGOS_526</strain>
    </source>
</reference>
<comment type="similarity">
    <text evidence="1">Belongs to the YdiV family.</text>
</comment>
<dbReference type="PANTHER" id="PTHR33121">
    <property type="entry name" value="CYCLIC DI-GMP PHOSPHODIESTERASE PDEF"/>
    <property type="match status" value="1"/>
</dbReference>
<dbReference type="EMBL" id="RKIT01000002">
    <property type="protein sequence ID" value="RSC18492.1"/>
    <property type="molecule type" value="Genomic_DNA"/>
</dbReference>
<dbReference type="OMA" id="LSFEPFM"/>
<dbReference type="InterPro" id="IPR001633">
    <property type="entry name" value="EAL_dom"/>
</dbReference>
<evidence type="ECO:0000256" key="2">
    <source>
        <dbReference type="ARBA" id="ARBA00022491"/>
    </source>
</evidence>
<dbReference type="EMBL" id="JADVNV010000004">
    <property type="protein sequence ID" value="MBJ9868739.1"/>
    <property type="molecule type" value="Genomic_DNA"/>
</dbReference>
<evidence type="ECO:0000313" key="7">
    <source>
        <dbReference type="EMBL" id="MBJ9868739.1"/>
    </source>
</evidence>
<organism evidence="6">
    <name type="scientific">Citrobacter koseri</name>
    <name type="common">Citrobacter diversus</name>
    <dbReference type="NCBI Taxonomy" id="545"/>
    <lineage>
        <taxon>Bacteria</taxon>
        <taxon>Pseudomonadati</taxon>
        <taxon>Pseudomonadota</taxon>
        <taxon>Gammaproteobacteria</taxon>
        <taxon>Enterobacterales</taxon>
        <taxon>Enterobacteriaceae</taxon>
        <taxon>Citrobacter</taxon>
    </lineage>
</organism>
<keyword evidence="2" id="KW-0678">Repressor</keyword>
<reference evidence="9" key="2">
    <citation type="submission" date="2018-10" db="EMBL/GenBank/DDBJ databases">
        <title>FDA dAtabase for Regulatory Grade micrObial Sequences (FDA-ARGOS): Supporting development and validation of Infectious Disease Dx tests.</title>
        <authorList>
            <person name="Goldberg B."/>
            <person name="Campos J."/>
            <person name="Tallon L."/>
            <person name="Sadzewicz L."/>
            <person name="Zhao X."/>
            <person name="Vavikolanu K."/>
            <person name="Mehta A."/>
            <person name="Aluvathingal J."/>
            <person name="Nadendla S."/>
            <person name="Geyer C."/>
            <person name="Nandy P."/>
            <person name="Yan Y."/>
            <person name="Sichtig H."/>
        </authorList>
    </citation>
    <scope>NUCLEOTIDE SEQUENCE [LARGE SCALE GENOMIC DNA]</scope>
    <source>
        <strain evidence="9">FDAARGOS_526</strain>
    </source>
</reference>
<gene>
    <name evidence="6" type="primary">ydiV</name>
    <name evidence="6" type="ORF">BN1086_01718</name>
    <name evidence="8" type="ORF">EGS84_16880</name>
    <name evidence="7" type="ORF">I5687_12370</name>
</gene>
<dbReference type="SUPFAM" id="SSF141868">
    <property type="entry name" value="EAL domain-like"/>
    <property type="match status" value="1"/>
</dbReference>
<evidence type="ECO:0000313" key="6">
    <source>
        <dbReference type="EMBL" id="CDZ83594.1"/>
    </source>
</evidence>
<name>A0A078LHQ1_CITKO</name>